<evidence type="ECO:0000313" key="2">
    <source>
        <dbReference type="Proteomes" id="UP001148838"/>
    </source>
</evidence>
<reference evidence="1 2" key="1">
    <citation type="journal article" date="2022" name="Allergy">
        <title>Genome assembly and annotation of Periplaneta americana reveal a comprehensive cockroach allergen profile.</title>
        <authorList>
            <person name="Wang L."/>
            <person name="Xiong Q."/>
            <person name="Saelim N."/>
            <person name="Wang L."/>
            <person name="Nong W."/>
            <person name="Wan A.T."/>
            <person name="Shi M."/>
            <person name="Liu X."/>
            <person name="Cao Q."/>
            <person name="Hui J.H.L."/>
            <person name="Sookrung N."/>
            <person name="Leung T.F."/>
            <person name="Tungtrongchitr A."/>
            <person name="Tsui S.K.W."/>
        </authorList>
    </citation>
    <scope>NUCLEOTIDE SEQUENCE [LARGE SCALE GENOMIC DNA]</scope>
    <source>
        <strain evidence="1">PWHHKU_190912</strain>
    </source>
</reference>
<gene>
    <name evidence="1" type="ORF">ANN_03995</name>
</gene>
<protein>
    <recommendedName>
        <fullName evidence="3">DUF4371 domain-containing protein</fullName>
    </recommendedName>
</protein>
<keyword evidence="2" id="KW-1185">Reference proteome</keyword>
<comment type="caution">
    <text evidence="1">The sequence shown here is derived from an EMBL/GenBank/DDBJ whole genome shotgun (WGS) entry which is preliminary data.</text>
</comment>
<evidence type="ECO:0008006" key="3">
    <source>
        <dbReference type="Google" id="ProtNLM"/>
    </source>
</evidence>
<organism evidence="1 2">
    <name type="scientific">Periplaneta americana</name>
    <name type="common">American cockroach</name>
    <name type="synonym">Blatta americana</name>
    <dbReference type="NCBI Taxonomy" id="6978"/>
    <lineage>
        <taxon>Eukaryota</taxon>
        <taxon>Metazoa</taxon>
        <taxon>Ecdysozoa</taxon>
        <taxon>Arthropoda</taxon>
        <taxon>Hexapoda</taxon>
        <taxon>Insecta</taxon>
        <taxon>Pterygota</taxon>
        <taxon>Neoptera</taxon>
        <taxon>Polyneoptera</taxon>
        <taxon>Dictyoptera</taxon>
        <taxon>Blattodea</taxon>
        <taxon>Blattoidea</taxon>
        <taxon>Blattidae</taxon>
        <taxon>Blattinae</taxon>
        <taxon>Periplaneta</taxon>
    </lineage>
</organism>
<evidence type="ECO:0000313" key="1">
    <source>
        <dbReference type="EMBL" id="KAJ4442409.1"/>
    </source>
</evidence>
<name>A0ABQ8T7C4_PERAM</name>
<dbReference type="EMBL" id="JAJSOF020000013">
    <property type="protein sequence ID" value="KAJ4442409.1"/>
    <property type="molecule type" value="Genomic_DNA"/>
</dbReference>
<accession>A0ABQ8T7C4</accession>
<proteinExistence type="predicted"/>
<sequence>MAVVHVTTERLASPWLGESVDQCCQHTNFGNTGVDGYIARNNAVCARQVTRRVSIGSTRRECGGSIIKRIGDSRVQNLEMELIASESRFFKGADHASLLRLHRTNVVLIRNILFQHFKSELKSDIDSGHFSLLIDESTDISVIKLLAVCIAYYSKQQHTIVSTFLGIVELENRKCRLYCITRRIVVPGYRGDLLTVEVRKYKSPNIYLDHEVEILLTDLKKDNKISPDNEKVFRNRYSASSYDVRVMERERDLRRRVFRRIPAN</sequence>
<dbReference type="Proteomes" id="UP001148838">
    <property type="component" value="Unassembled WGS sequence"/>
</dbReference>